<protein>
    <recommendedName>
        <fullName evidence="1">eIF-4F 25 kDa subunit</fullName>
    </recommendedName>
</protein>
<evidence type="ECO:0000313" key="4">
    <source>
        <dbReference type="Proteomes" id="UP000835052"/>
    </source>
</evidence>
<dbReference type="AlphaFoldDB" id="A0A8S1H0N3"/>
<dbReference type="EMBL" id="CAJGYM010000010">
    <property type="protein sequence ID" value="CAD6189111.1"/>
    <property type="molecule type" value="Genomic_DNA"/>
</dbReference>
<proteinExistence type="inferred from homology"/>
<sequence length="219" mass="25249">MTSATEKPRSEKKCLPMFVTESSPASGEHLLEHTYVFTYFVRPNGKFDPVEYANYVQPVASVSSVEQFWSIISHVKRPTDMADKADLHFFKKGIKPVWEDPANIKGGKWIIRLKKGLSSRYWENLLLAIIGEQFNVGNEICGAVCSIRNQEDIISLWNKTAEHVEVTSRIRDTVRRLLQLPVNAVLEYKKHDDCLKDQSSYRHTNVDVAHHWDRNDKSF</sequence>
<name>A0A8S1H0N3_9PELO</name>
<keyword evidence="2" id="KW-0396">Initiation factor</keyword>
<keyword evidence="2" id="KW-0648">Protein biosynthesis</keyword>
<dbReference type="InterPro" id="IPR001040">
    <property type="entry name" value="TIF_eIF_4E"/>
</dbReference>
<evidence type="ECO:0000256" key="1">
    <source>
        <dbReference type="ARBA" id="ARBA00032656"/>
    </source>
</evidence>
<reference evidence="3" key="1">
    <citation type="submission" date="2020-10" db="EMBL/GenBank/DDBJ databases">
        <authorList>
            <person name="Kikuchi T."/>
        </authorList>
    </citation>
    <scope>NUCLEOTIDE SEQUENCE</scope>
    <source>
        <strain evidence="3">NKZ352</strain>
    </source>
</reference>
<dbReference type="OrthoDB" id="590761at2759"/>
<dbReference type="Gene3D" id="3.30.760.10">
    <property type="entry name" value="RNA Cap, Translation Initiation Factor Eif4e"/>
    <property type="match status" value="1"/>
</dbReference>
<dbReference type="GO" id="GO:0000340">
    <property type="term" value="F:RNA 7-methylguanosine cap binding"/>
    <property type="evidence" value="ECO:0007669"/>
    <property type="project" value="TreeGrafter"/>
</dbReference>
<organism evidence="3 4">
    <name type="scientific">Caenorhabditis auriculariae</name>
    <dbReference type="NCBI Taxonomy" id="2777116"/>
    <lineage>
        <taxon>Eukaryota</taxon>
        <taxon>Metazoa</taxon>
        <taxon>Ecdysozoa</taxon>
        <taxon>Nematoda</taxon>
        <taxon>Chromadorea</taxon>
        <taxon>Rhabditida</taxon>
        <taxon>Rhabditina</taxon>
        <taxon>Rhabditomorpha</taxon>
        <taxon>Rhabditoidea</taxon>
        <taxon>Rhabditidae</taxon>
        <taxon>Peloderinae</taxon>
        <taxon>Caenorhabditis</taxon>
    </lineage>
</organism>
<comment type="similarity">
    <text evidence="2">Belongs to the eukaryotic initiation factor 4E family.</text>
</comment>
<dbReference type="FunFam" id="3.30.760.10:FF:000014">
    <property type="entry name" value="Eukaryotic translation initiation factor 4E-4"/>
    <property type="match status" value="1"/>
</dbReference>
<dbReference type="InterPro" id="IPR019770">
    <property type="entry name" value="TIF_eIF_4E_CS"/>
</dbReference>
<dbReference type="SUPFAM" id="SSF55418">
    <property type="entry name" value="eIF4e-like"/>
    <property type="match status" value="1"/>
</dbReference>
<evidence type="ECO:0000256" key="2">
    <source>
        <dbReference type="RuleBase" id="RU004374"/>
    </source>
</evidence>
<dbReference type="GO" id="GO:0016281">
    <property type="term" value="C:eukaryotic translation initiation factor 4F complex"/>
    <property type="evidence" value="ECO:0007669"/>
    <property type="project" value="TreeGrafter"/>
</dbReference>
<dbReference type="InterPro" id="IPR023398">
    <property type="entry name" value="TIF_eIF4e-like"/>
</dbReference>
<dbReference type="PROSITE" id="PS00813">
    <property type="entry name" value="IF4E"/>
    <property type="match status" value="1"/>
</dbReference>
<dbReference type="Proteomes" id="UP000835052">
    <property type="component" value="Unassembled WGS sequence"/>
</dbReference>
<dbReference type="PANTHER" id="PTHR11960:SF18">
    <property type="entry name" value="EUKARYOTIC TRANSLATION INITIATION FACTOR 4E HOMOLOGOUS PROTEIN, ISOFORM B"/>
    <property type="match status" value="1"/>
</dbReference>
<accession>A0A8S1H0N3</accession>
<keyword evidence="2" id="KW-0694">RNA-binding</keyword>
<keyword evidence="4" id="KW-1185">Reference proteome</keyword>
<dbReference type="GO" id="GO:0003743">
    <property type="term" value="F:translation initiation factor activity"/>
    <property type="evidence" value="ECO:0007669"/>
    <property type="project" value="UniProtKB-KW"/>
</dbReference>
<comment type="caution">
    <text evidence="3">The sequence shown here is derived from an EMBL/GenBank/DDBJ whole genome shotgun (WGS) entry which is preliminary data.</text>
</comment>
<gene>
    <name evidence="3" type="ORF">CAUJ_LOCUS5030</name>
</gene>
<dbReference type="Pfam" id="PF01652">
    <property type="entry name" value="IF4E"/>
    <property type="match status" value="1"/>
</dbReference>
<dbReference type="PANTHER" id="PTHR11960">
    <property type="entry name" value="EUKARYOTIC TRANSLATION INITIATION FACTOR 4E RELATED"/>
    <property type="match status" value="1"/>
</dbReference>
<evidence type="ECO:0000313" key="3">
    <source>
        <dbReference type="EMBL" id="CAD6189111.1"/>
    </source>
</evidence>